<evidence type="ECO:0000313" key="3">
    <source>
        <dbReference type="Proteomes" id="UP000660611"/>
    </source>
</evidence>
<accession>A0A919PSX6</accession>
<name>A0A919PSX6_9ACTN</name>
<feature type="region of interest" description="Disordered" evidence="1">
    <location>
        <begin position="1"/>
        <end position="23"/>
    </location>
</feature>
<keyword evidence="3" id="KW-1185">Reference proteome</keyword>
<dbReference type="AlphaFoldDB" id="A0A919PSX6"/>
<protein>
    <submittedName>
        <fullName evidence="2">Uncharacterized protein</fullName>
    </submittedName>
</protein>
<gene>
    <name evidence="2" type="ORF">Dsi01nite_058960</name>
</gene>
<evidence type="ECO:0000313" key="2">
    <source>
        <dbReference type="EMBL" id="GIG47855.1"/>
    </source>
</evidence>
<sequence>MLRKSGAGRGPGGGSRLWPSGKGQTAQITLADDPVRTLLMIEVVGWLSVQPGSSFDQDGKIVRRAVRLAFGLPFAARP</sequence>
<proteinExistence type="predicted"/>
<organism evidence="2 3">
    <name type="scientific">Dactylosporangium siamense</name>
    <dbReference type="NCBI Taxonomy" id="685454"/>
    <lineage>
        <taxon>Bacteria</taxon>
        <taxon>Bacillati</taxon>
        <taxon>Actinomycetota</taxon>
        <taxon>Actinomycetes</taxon>
        <taxon>Micromonosporales</taxon>
        <taxon>Micromonosporaceae</taxon>
        <taxon>Dactylosporangium</taxon>
    </lineage>
</organism>
<dbReference type="Proteomes" id="UP000660611">
    <property type="component" value="Unassembled WGS sequence"/>
</dbReference>
<evidence type="ECO:0000256" key="1">
    <source>
        <dbReference type="SAM" id="MobiDB-lite"/>
    </source>
</evidence>
<reference evidence="2" key="1">
    <citation type="submission" date="2021-01" db="EMBL/GenBank/DDBJ databases">
        <title>Whole genome shotgun sequence of Dactylosporangium siamense NBRC 106093.</title>
        <authorList>
            <person name="Komaki H."/>
            <person name="Tamura T."/>
        </authorList>
    </citation>
    <scope>NUCLEOTIDE SEQUENCE</scope>
    <source>
        <strain evidence="2">NBRC 106093</strain>
    </source>
</reference>
<dbReference type="EMBL" id="BONQ01000089">
    <property type="protein sequence ID" value="GIG47855.1"/>
    <property type="molecule type" value="Genomic_DNA"/>
</dbReference>
<comment type="caution">
    <text evidence="2">The sequence shown here is derived from an EMBL/GenBank/DDBJ whole genome shotgun (WGS) entry which is preliminary data.</text>
</comment>